<name>A0A922HW33_DERFA</name>
<organism evidence="1 2">
    <name type="scientific">Dermatophagoides farinae</name>
    <name type="common">American house dust mite</name>
    <dbReference type="NCBI Taxonomy" id="6954"/>
    <lineage>
        <taxon>Eukaryota</taxon>
        <taxon>Metazoa</taxon>
        <taxon>Ecdysozoa</taxon>
        <taxon>Arthropoda</taxon>
        <taxon>Chelicerata</taxon>
        <taxon>Arachnida</taxon>
        <taxon>Acari</taxon>
        <taxon>Acariformes</taxon>
        <taxon>Sarcoptiformes</taxon>
        <taxon>Astigmata</taxon>
        <taxon>Psoroptidia</taxon>
        <taxon>Analgoidea</taxon>
        <taxon>Pyroglyphidae</taxon>
        <taxon>Dermatophagoidinae</taxon>
        <taxon>Dermatophagoides</taxon>
    </lineage>
</organism>
<dbReference type="Pfam" id="PF09797">
    <property type="entry name" value="NatB_MDM20"/>
    <property type="match status" value="1"/>
</dbReference>
<evidence type="ECO:0000313" key="1">
    <source>
        <dbReference type="EMBL" id="KAH9510523.1"/>
    </source>
</evidence>
<proteinExistence type="predicted"/>
<gene>
    <name evidence="1" type="ORF">DERF_009045</name>
</gene>
<reference evidence="1" key="2">
    <citation type="journal article" date="2022" name="Res Sq">
        <title>Comparative Genomics Reveals Insights into the Divergent Evolution of Astigmatic Mites and Household Pest Adaptations.</title>
        <authorList>
            <person name="Xiong Q."/>
            <person name="Wan A.T.-Y."/>
            <person name="Liu X.-Y."/>
            <person name="Fung C.S.-H."/>
            <person name="Xiao X."/>
            <person name="Malainual N."/>
            <person name="Hou J."/>
            <person name="Wang L."/>
            <person name="Wang M."/>
            <person name="Yang K."/>
            <person name="Cui Y."/>
            <person name="Leung E."/>
            <person name="Nong W."/>
            <person name="Shin S.-K."/>
            <person name="Au S."/>
            <person name="Jeong K.Y."/>
            <person name="Chew F.T."/>
            <person name="Hui J."/>
            <person name="Leung T.F."/>
            <person name="Tungtrongchitr A."/>
            <person name="Zhong N."/>
            <person name="Liu Z."/>
            <person name="Tsui S."/>
        </authorList>
    </citation>
    <scope>NUCLEOTIDE SEQUENCE</scope>
    <source>
        <strain evidence="1">Derf</strain>
        <tissue evidence="1">Whole organism</tissue>
    </source>
</reference>
<reference evidence="1" key="1">
    <citation type="submission" date="2013-05" db="EMBL/GenBank/DDBJ databases">
        <authorList>
            <person name="Yim A.K.Y."/>
            <person name="Chan T.F."/>
            <person name="Ji K.M."/>
            <person name="Liu X.Y."/>
            <person name="Zhou J.W."/>
            <person name="Li R.Q."/>
            <person name="Yang K.Y."/>
            <person name="Li J."/>
            <person name="Li M."/>
            <person name="Law P.T.W."/>
            <person name="Wu Y.L."/>
            <person name="Cai Z.L."/>
            <person name="Qin H."/>
            <person name="Bao Y."/>
            <person name="Leung R.K.K."/>
            <person name="Ng P.K.S."/>
            <person name="Zou J."/>
            <person name="Zhong X.J."/>
            <person name="Ran P.X."/>
            <person name="Zhong N.S."/>
            <person name="Liu Z.G."/>
            <person name="Tsui S.K.W."/>
        </authorList>
    </citation>
    <scope>NUCLEOTIDE SEQUENCE</scope>
    <source>
        <strain evidence="1">Derf</strain>
        <tissue evidence="1">Whole organism</tissue>
    </source>
</reference>
<dbReference type="AlphaFoldDB" id="A0A922HW33"/>
<dbReference type="Proteomes" id="UP000790347">
    <property type="component" value="Unassembled WGS sequence"/>
</dbReference>
<protein>
    <submittedName>
        <fullName evidence="1">Uncharacterized protein</fullName>
    </submittedName>
</protein>
<accession>A0A922HW33</accession>
<keyword evidence="2" id="KW-1185">Reference proteome</keyword>
<dbReference type="InterPro" id="IPR019183">
    <property type="entry name" value="NAA25_NatB_aux_su"/>
</dbReference>
<comment type="caution">
    <text evidence="1">The sequence shown here is derived from an EMBL/GenBank/DDBJ whole genome shotgun (WGS) entry which is preliminary data.</text>
</comment>
<sequence length="103" mass="11921">MFEPQKENFAQNLEFEHPEHIIHKILTILSSIIEASDSILTCYKNGCFAKVEEILNFNSKLLKNSICFPLTFVERFLNDLLLDCKSENLLITLRNTAELTMNN</sequence>
<dbReference type="EMBL" id="ASGP02000004">
    <property type="protein sequence ID" value="KAH9510523.1"/>
    <property type="molecule type" value="Genomic_DNA"/>
</dbReference>
<evidence type="ECO:0000313" key="2">
    <source>
        <dbReference type="Proteomes" id="UP000790347"/>
    </source>
</evidence>